<proteinExistence type="predicted"/>
<feature type="transmembrane region" description="Helical" evidence="1">
    <location>
        <begin position="108"/>
        <end position="135"/>
    </location>
</feature>
<dbReference type="OrthoDB" id="5245199at2"/>
<reference evidence="2 3" key="1">
    <citation type="submission" date="2018-12" db="EMBL/GenBank/DDBJ databases">
        <authorList>
            <person name="Criscuolo A."/>
        </authorList>
    </citation>
    <scope>NUCLEOTIDE SEQUENCE [LARGE SCALE GENOMIC DNA]</scope>
    <source>
        <strain evidence="2">ACIP1116241</strain>
    </source>
</reference>
<evidence type="ECO:0000313" key="2">
    <source>
        <dbReference type="EMBL" id="VDS06967.1"/>
    </source>
</evidence>
<dbReference type="EMBL" id="UZWE01000014">
    <property type="protein sequence ID" value="VDS06967.1"/>
    <property type="molecule type" value="Genomic_DNA"/>
</dbReference>
<feature type="transmembrane region" description="Helical" evidence="1">
    <location>
        <begin position="188"/>
        <end position="210"/>
    </location>
</feature>
<organism evidence="2 3">
    <name type="scientific">Paracoccus haematequi</name>
    <dbReference type="NCBI Taxonomy" id="2491866"/>
    <lineage>
        <taxon>Bacteria</taxon>
        <taxon>Pseudomonadati</taxon>
        <taxon>Pseudomonadota</taxon>
        <taxon>Alphaproteobacteria</taxon>
        <taxon>Rhodobacterales</taxon>
        <taxon>Paracoccaceae</taxon>
        <taxon>Paracoccus</taxon>
    </lineage>
</organism>
<accession>A0A3S4CH04</accession>
<feature type="transmembrane region" description="Helical" evidence="1">
    <location>
        <begin position="147"/>
        <end position="168"/>
    </location>
</feature>
<keyword evidence="1" id="KW-0472">Membrane</keyword>
<evidence type="ECO:0008006" key="4">
    <source>
        <dbReference type="Google" id="ProtNLM"/>
    </source>
</evidence>
<dbReference type="RefSeq" id="WP_126152692.1">
    <property type="nucleotide sequence ID" value="NZ_UZWE01000014.1"/>
</dbReference>
<dbReference type="Proteomes" id="UP000270743">
    <property type="component" value="Unassembled WGS sequence"/>
</dbReference>
<evidence type="ECO:0000313" key="3">
    <source>
        <dbReference type="Proteomes" id="UP000270743"/>
    </source>
</evidence>
<evidence type="ECO:0000256" key="1">
    <source>
        <dbReference type="SAM" id="Phobius"/>
    </source>
</evidence>
<feature type="transmembrane region" description="Helical" evidence="1">
    <location>
        <begin position="43"/>
        <end position="68"/>
    </location>
</feature>
<feature type="transmembrane region" description="Helical" evidence="1">
    <location>
        <begin position="249"/>
        <end position="266"/>
    </location>
</feature>
<dbReference type="AlphaFoldDB" id="A0A3S4CH04"/>
<sequence length="451" mass="46892">MLGKALSRWTLAWFASALAFLLAALVLACLGLAGPGRWSGAGALAAVHLFALGWLSQMMLGSLIQFVPVLTARTLILPRLALPALILCGLGTLELAAGFLALEGWPTGTLLAAGPVLLGLGFALALAMLGGTLVAARAWRTQDGATVLTALLALPVLWGTGTGMAWAFEGAGWAAALLPDGLAPHILLGGGFWLTLAAMGVSYRLFPMFLIAPDGGSRLRRAALIAAGVALALLLAALGTLLAGGDPWPLAWGCAAVCALATGLYLAEIRRIWRSRRAPRPEVNMLWSRAALGFLALAALLAIPALTLGGAWAEAAVFAALAGWLSTLTLAQMVKITSFLTWIQVFAPRIGRAPVPMVHDLTDARMAGRSLALWVAGALGGTLALAAQSPATFEISALALLLAALLHGHELIAIRRLRHLPGHLRPDALPPMILPPSDRSFDYDNPRPASA</sequence>
<feature type="transmembrane region" description="Helical" evidence="1">
    <location>
        <begin position="80"/>
        <end position="102"/>
    </location>
</feature>
<keyword evidence="1" id="KW-1133">Transmembrane helix</keyword>
<feature type="transmembrane region" description="Helical" evidence="1">
    <location>
        <begin position="286"/>
        <end position="306"/>
    </location>
</feature>
<feature type="transmembrane region" description="Helical" evidence="1">
    <location>
        <begin position="371"/>
        <end position="389"/>
    </location>
</feature>
<gene>
    <name evidence="2" type="ORF">PARHAE_00138</name>
</gene>
<name>A0A3S4CH04_9RHOB</name>
<feature type="transmembrane region" description="Helical" evidence="1">
    <location>
        <begin position="222"/>
        <end position="243"/>
    </location>
</feature>
<keyword evidence="1" id="KW-0812">Transmembrane</keyword>
<keyword evidence="3" id="KW-1185">Reference proteome</keyword>
<dbReference type="PROSITE" id="PS51257">
    <property type="entry name" value="PROKAR_LIPOPROTEIN"/>
    <property type="match status" value="1"/>
</dbReference>
<protein>
    <recommendedName>
        <fullName evidence="4">NnrS protein</fullName>
    </recommendedName>
</protein>